<evidence type="ECO:0000256" key="2">
    <source>
        <dbReference type="ARBA" id="ARBA00008088"/>
    </source>
</evidence>
<dbReference type="Pfam" id="PF06026">
    <property type="entry name" value="Rib_5-P_isom_A"/>
    <property type="match status" value="1"/>
</dbReference>
<dbReference type="RefSeq" id="WP_014454557.1">
    <property type="nucleotide sequence ID" value="NC_017098.1"/>
</dbReference>
<dbReference type="GO" id="GO:0004751">
    <property type="term" value="F:ribose-5-phosphate isomerase activity"/>
    <property type="evidence" value="ECO:0007669"/>
    <property type="project" value="UniProtKB-UniRule"/>
</dbReference>
<keyword evidence="3 4" id="KW-0413">Isomerase</keyword>
<comment type="similarity">
    <text evidence="2 4">Belongs to the ribose 5-phosphate isomerase family.</text>
</comment>
<dbReference type="HOGENOM" id="CLU_056590_1_1_12"/>
<dbReference type="PATRIC" id="fig|889378.3.peg.465"/>
<dbReference type="STRING" id="889378.Spiaf_0457"/>
<dbReference type="HAMAP" id="MF_00170">
    <property type="entry name" value="Rib_5P_isom_A"/>
    <property type="match status" value="1"/>
</dbReference>
<dbReference type="SUPFAM" id="SSF75445">
    <property type="entry name" value="D-ribose-5-phosphate isomerase (RpiA), lid domain"/>
    <property type="match status" value="1"/>
</dbReference>
<dbReference type="Proteomes" id="UP000007383">
    <property type="component" value="Chromosome"/>
</dbReference>
<dbReference type="KEGG" id="sfc:Spiaf_0457"/>
<name>H9UGB7_SPIAZ</name>
<dbReference type="SUPFAM" id="SSF100950">
    <property type="entry name" value="NagB/RpiA/CoA transferase-like"/>
    <property type="match status" value="1"/>
</dbReference>
<gene>
    <name evidence="4" type="primary">rpiA</name>
    <name evidence="5" type="ordered locus">Spiaf_0457</name>
</gene>
<dbReference type="PANTHER" id="PTHR11934">
    <property type="entry name" value="RIBOSE-5-PHOSPHATE ISOMERASE"/>
    <property type="match status" value="1"/>
</dbReference>
<dbReference type="InterPro" id="IPR004788">
    <property type="entry name" value="Ribose5P_isomerase_type_A"/>
</dbReference>
<comment type="function">
    <text evidence="4">Catalyzes the reversible conversion of ribose-5-phosphate to ribulose 5-phosphate.</text>
</comment>
<dbReference type="EMBL" id="CP003282">
    <property type="protein sequence ID" value="AFG36560.1"/>
    <property type="molecule type" value="Genomic_DNA"/>
</dbReference>
<feature type="binding site" evidence="4">
    <location>
        <begin position="94"/>
        <end position="97"/>
    </location>
    <ligand>
        <name>substrate</name>
    </ligand>
</feature>
<comment type="pathway">
    <text evidence="4">Carbohydrate degradation; pentose phosphate pathway; D-ribose 5-phosphate from D-ribulose 5-phosphate (non-oxidative stage): step 1/1.</text>
</comment>
<dbReference type="NCBIfam" id="NF001924">
    <property type="entry name" value="PRK00702.1"/>
    <property type="match status" value="1"/>
</dbReference>
<dbReference type="CDD" id="cd01398">
    <property type="entry name" value="RPI_A"/>
    <property type="match status" value="1"/>
</dbReference>
<dbReference type="AlphaFoldDB" id="H9UGB7"/>
<dbReference type="UniPathway" id="UPA00115">
    <property type="reaction ID" value="UER00412"/>
</dbReference>
<feature type="binding site" evidence="4">
    <location>
        <position position="134"/>
    </location>
    <ligand>
        <name>substrate</name>
    </ligand>
</feature>
<reference evidence="6" key="1">
    <citation type="journal article" date="2013" name="Stand. Genomic Sci.">
        <title>Complete genome sequence of the halophilic bacterium Spirochaeta africana type strain (Z-7692(T)) from the alkaline Lake Magadi in the East African Rift.</title>
        <authorList>
            <person name="Liolos K."/>
            <person name="Abt B."/>
            <person name="Scheuner C."/>
            <person name="Teshima H."/>
            <person name="Held B."/>
            <person name="Lapidus A."/>
            <person name="Nolan M."/>
            <person name="Lucas S."/>
            <person name="Deshpande S."/>
            <person name="Cheng J.F."/>
            <person name="Tapia R."/>
            <person name="Goodwin L.A."/>
            <person name="Pitluck S."/>
            <person name="Pagani I."/>
            <person name="Ivanova N."/>
            <person name="Mavromatis K."/>
            <person name="Mikhailova N."/>
            <person name="Huntemann M."/>
            <person name="Pati A."/>
            <person name="Chen A."/>
            <person name="Palaniappan K."/>
            <person name="Land M."/>
            <person name="Rohde M."/>
            <person name="Tindall B.J."/>
            <person name="Detter J.C."/>
            <person name="Goker M."/>
            <person name="Bristow J."/>
            <person name="Eisen J.A."/>
            <person name="Markowitz V."/>
            <person name="Hugenholtz P."/>
            <person name="Woyke T."/>
            <person name="Klenk H.P."/>
            <person name="Kyrpides N.C."/>
        </authorList>
    </citation>
    <scope>NUCLEOTIDE SEQUENCE</scope>
    <source>
        <strain evidence="6">ATCC 700263 / DSM 8902 / Z-7692</strain>
    </source>
</reference>
<dbReference type="Gene3D" id="3.40.50.1360">
    <property type="match status" value="1"/>
</dbReference>
<accession>H9UGB7</accession>
<dbReference type="FunFam" id="3.30.70.260:FF:000018">
    <property type="entry name" value="Ribose-5-phosphate isomerase A"/>
    <property type="match status" value="1"/>
</dbReference>
<feature type="binding site" evidence="4">
    <location>
        <begin position="107"/>
        <end position="110"/>
    </location>
    <ligand>
        <name>substrate</name>
    </ligand>
</feature>
<dbReference type="NCBIfam" id="TIGR00021">
    <property type="entry name" value="rpiA"/>
    <property type="match status" value="1"/>
</dbReference>
<organism evidence="5 6">
    <name type="scientific">Spirochaeta africana (strain ATCC 700263 / DSM 8902 / Z-7692)</name>
    <dbReference type="NCBI Taxonomy" id="889378"/>
    <lineage>
        <taxon>Bacteria</taxon>
        <taxon>Pseudomonadati</taxon>
        <taxon>Spirochaetota</taxon>
        <taxon>Spirochaetia</taxon>
        <taxon>Spirochaetales</taxon>
        <taxon>Spirochaetaceae</taxon>
        <taxon>Spirochaeta</taxon>
    </lineage>
</organism>
<dbReference type="GO" id="GO:0009052">
    <property type="term" value="P:pentose-phosphate shunt, non-oxidative branch"/>
    <property type="evidence" value="ECO:0007669"/>
    <property type="project" value="UniProtKB-UniRule"/>
</dbReference>
<dbReference type="Gene3D" id="3.30.70.260">
    <property type="match status" value="1"/>
</dbReference>
<comment type="catalytic activity">
    <reaction evidence="1 4">
        <text>aldehydo-D-ribose 5-phosphate = D-ribulose 5-phosphate</text>
        <dbReference type="Rhea" id="RHEA:14657"/>
        <dbReference type="ChEBI" id="CHEBI:58121"/>
        <dbReference type="ChEBI" id="CHEBI:58273"/>
        <dbReference type="EC" id="5.3.1.6"/>
    </reaction>
</comment>
<dbReference type="GO" id="GO:0005829">
    <property type="term" value="C:cytosol"/>
    <property type="evidence" value="ECO:0007669"/>
    <property type="project" value="TreeGrafter"/>
</dbReference>
<evidence type="ECO:0000256" key="3">
    <source>
        <dbReference type="ARBA" id="ARBA00023235"/>
    </source>
</evidence>
<dbReference type="FunFam" id="3.40.50.1360:FF:000001">
    <property type="entry name" value="Ribose-5-phosphate isomerase A"/>
    <property type="match status" value="1"/>
</dbReference>
<evidence type="ECO:0000313" key="6">
    <source>
        <dbReference type="Proteomes" id="UP000007383"/>
    </source>
</evidence>
<dbReference type="eggNOG" id="COG0120">
    <property type="taxonomic scope" value="Bacteria"/>
</dbReference>
<dbReference type="InterPro" id="IPR020672">
    <property type="entry name" value="Ribose5P_isomerase_typA_subgr"/>
</dbReference>
<dbReference type="EC" id="5.3.1.6" evidence="4"/>
<feature type="binding site" evidence="4">
    <location>
        <begin position="34"/>
        <end position="37"/>
    </location>
    <ligand>
        <name>substrate</name>
    </ligand>
</feature>
<evidence type="ECO:0000256" key="4">
    <source>
        <dbReference type="HAMAP-Rule" id="MF_00170"/>
    </source>
</evidence>
<feature type="active site" description="Proton acceptor" evidence="4">
    <location>
        <position position="116"/>
    </location>
</feature>
<keyword evidence="6" id="KW-1185">Reference proteome</keyword>
<dbReference type="InterPro" id="IPR037171">
    <property type="entry name" value="NagB/RpiA_transferase-like"/>
</dbReference>
<proteinExistence type="inferred from homology"/>
<evidence type="ECO:0000313" key="5">
    <source>
        <dbReference type="EMBL" id="AFG36560.1"/>
    </source>
</evidence>
<protein>
    <recommendedName>
        <fullName evidence="4">Ribose-5-phosphate isomerase A</fullName>
        <ecNumber evidence="4">5.3.1.6</ecNumber>
    </recommendedName>
    <alternativeName>
        <fullName evidence="4">Phosphoriboisomerase A</fullName>
        <shortName evidence="4">PRI</shortName>
    </alternativeName>
</protein>
<dbReference type="GO" id="GO:0006014">
    <property type="term" value="P:D-ribose metabolic process"/>
    <property type="evidence" value="ECO:0007669"/>
    <property type="project" value="TreeGrafter"/>
</dbReference>
<dbReference type="PANTHER" id="PTHR11934:SF0">
    <property type="entry name" value="RIBOSE-5-PHOSPHATE ISOMERASE"/>
    <property type="match status" value="1"/>
</dbReference>
<sequence>MSESHRSADELKRLVGEYAVDHFVKSGMKVGLGTGTTAVHAVRRISERIAAGRLIDILVVPTSMQTRQLCQELLLPVRSMNDPDIDAELDIAIDGADAVDPQLALIKGGGAAHLTEKIVEYAAREFVVIVDESKLVDQLGTSVAIPLEVIPEARTTVIRRAAALGGQAVLRPAQSKIGPVITENGNMVLDVRFPDGLPIAAAELERELNSIPGVVENGLFTRPVTAVVVGMRTGQVEVKTPS</sequence>
<evidence type="ECO:0000256" key="1">
    <source>
        <dbReference type="ARBA" id="ARBA00001713"/>
    </source>
</evidence>
<comment type="subunit">
    <text evidence="4">Homodimer.</text>
</comment>